<dbReference type="InterPro" id="IPR028098">
    <property type="entry name" value="Glyco_trans_4-like_N"/>
</dbReference>
<gene>
    <name evidence="9" type="ORF">GCM10022281_12100</name>
</gene>
<protein>
    <recommendedName>
        <fullName evidence="2">sucrose-phosphate synthase</fullName>
        <ecNumber evidence="2">2.4.1.14</ecNumber>
    </recommendedName>
</protein>
<evidence type="ECO:0000256" key="5">
    <source>
        <dbReference type="ARBA" id="ARBA00047471"/>
    </source>
</evidence>
<organism evidence="9 10">
    <name type="scientific">Sphingomonas rosea</name>
    <dbReference type="NCBI Taxonomy" id="335605"/>
    <lineage>
        <taxon>Bacteria</taxon>
        <taxon>Pseudomonadati</taxon>
        <taxon>Pseudomonadota</taxon>
        <taxon>Alphaproteobacteria</taxon>
        <taxon>Sphingomonadales</taxon>
        <taxon>Sphingomonadaceae</taxon>
        <taxon>Sphingomonas</taxon>
    </lineage>
</organism>
<dbReference type="InterPro" id="IPR023214">
    <property type="entry name" value="HAD_sf"/>
</dbReference>
<feature type="domain" description="Sucrose phosphatase-like" evidence="7">
    <location>
        <begin position="427"/>
        <end position="661"/>
    </location>
</feature>
<comment type="catalytic activity">
    <reaction evidence="5">
        <text>beta-D-fructose 6-phosphate + UDP-alpha-D-glucose = sucrose 6(F)-phosphate + UDP + H(+)</text>
        <dbReference type="Rhea" id="RHEA:22172"/>
        <dbReference type="ChEBI" id="CHEBI:15378"/>
        <dbReference type="ChEBI" id="CHEBI:57634"/>
        <dbReference type="ChEBI" id="CHEBI:57723"/>
        <dbReference type="ChEBI" id="CHEBI:58223"/>
        <dbReference type="ChEBI" id="CHEBI:58885"/>
        <dbReference type="EC" id="2.4.1.14"/>
    </reaction>
</comment>
<dbReference type="InterPro" id="IPR006380">
    <property type="entry name" value="SPP-like_dom"/>
</dbReference>
<evidence type="ECO:0000256" key="4">
    <source>
        <dbReference type="ARBA" id="ARBA00022679"/>
    </source>
</evidence>
<dbReference type="RefSeq" id="WP_344696135.1">
    <property type="nucleotide sequence ID" value="NZ_BAABBR010000001.1"/>
</dbReference>
<evidence type="ECO:0000256" key="2">
    <source>
        <dbReference type="ARBA" id="ARBA00012536"/>
    </source>
</evidence>
<dbReference type="SUPFAM" id="SSF53756">
    <property type="entry name" value="UDP-Glycosyltransferase/glycogen phosphorylase"/>
    <property type="match status" value="1"/>
</dbReference>
<dbReference type="Gene3D" id="3.40.50.2000">
    <property type="entry name" value="Glycogen Phosphorylase B"/>
    <property type="match status" value="2"/>
</dbReference>
<dbReference type="GO" id="GO:0016787">
    <property type="term" value="F:hydrolase activity"/>
    <property type="evidence" value="ECO:0007669"/>
    <property type="project" value="UniProtKB-KW"/>
</dbReference>
<dbReference type="SFLD" id="SFLDG01140">
    <property type="entry name" value="C2.B:_Phosphomannomutase_and_P"/>
    <property type="match status" value="1"/>
</dbReference>
<evidence type="ECO:0000256" key="1">
    <source>
        <dbReference type="ARBA" id="ARBA00006530"/>
    </source>
</evidence>
<feature type="domain" description="Glycosyl transferase family 1" evidence="6">
    <location>
        <begin position="217"/>
        <end position="389"/>
    </location>
</feature>
<dbReference type="Pfam" id="PF05116">
    <property type="entry name" value="S6PP"/>
    <property type="match status" value="1"/>
</dbReference>
<dbReference type="Pfam" id="PF00534">
    <property type="entry name" value="Glycos_transf_1"/>
    <property type="match status" value="1"/>
</dbReference>
<accession>A0ABP7TZY2</accession>
<dbReference type="InterPro" id="IPR036412">
    <property type="entry name" value="HAD-like_sf"/>
</dbReference>
<evidence type="ECO:0000313" key="9">
    <source>
        <dbReference type="EMBL" id="GAA4033757.1"/>
    </source>
</evidence>
<dbReference type="NCBIfam" id="TIGR01484">
    <property type="entry name" value="HAD-SF-IIB"/>
    <property type="match status" value="1"/>
</dbReference>
<comment type="similarity">
    <text evidence="1">Belongs to the glycosyltransferase 1 family.</text>
</comment>
<evidence type="ECO:0000256" key="3">
    <source>
        <dbReference type="ARBA" id="ARBA00022676"/>
    </source>
</evidence>
<evidence type="ECO:0000259" key="6">
    <source>
        <dbReference type="Pfam" id="PF00534"/>
    </source>
</evidence>
<dbReference type="Gene3D" id="3.90.1070.10">
    <property type="match status" value="1"/>
</dbReference>
<dbReference type="InterPro" id="IPR044161">
    <property type="entry name" value="SPS"/>
</dbReference>
<evidence type="ECO:0000259" key="7">
    <source>
        <dbReference type="Pfam" id="PF05116"/>
    </source>
</evidence>
<keyword evidence="9" id="KW-0378">Hydrolase</keyword>
<dbReference type="PANTHER" id="PTHR46039">
    <property type="entry name" value="SUCROSE-PHOSPHATE SYNTHASE 3-RELATED"/>
    <property type="match status" value="1"/>
</dbReference>
<dbReference type="SFLD" id="SFLDG01141">
    <property type="entry name" value="C2.B.1:_Sucrose_Phosphatase_Li"/>
    <property type="match status" value="1"/>
</dbReference>
<evidence type="ECO:0000313" key="10">
    <source>
        <dbReference type="Proteomes" id="UP001424459"/>
    </source>
</evidence>
<keyword evidence="4" id="KW-0808">Transferase</keyword>
<name>A0ABP7TZY2_9SPHN</name>
<dbReference type="SUPFAM" id="SSF56784">
    <property type="entry name" value="HAD-like"/>
    <property type="match status" value="1"/>
</dbReference>
<dbReference type="Gene3D" id="3.40.50.1000">
    <property type="entry name" value="HAD superfamily/HAD-like"/>
    <property type="match status" value="1"/>
</dbReference>
<keyword evidence="10" id="KW-1185">Reference proteome</keyword>
<evidence type="ECO:0000259" key="8">
    <source>
        <dbReference type="Pfam" id="PF13579"/>
    </source>
</evidence>
<dbReference type="EMBL" id="BAABBR010000001">
    <property type="protein sequence ID" value="GAA4033757.1"/>
    <property type="molecule type" value="Genomic_DNA"/>
</dbReference>
<dbReference type="Pfam" id="PF13579">
    <property type="entry name" value="Glyco_trans_4_4"/>
    <property type="match status" value="1"/>
</dbReference>
<dbReference type="PANTHER" id="PTHR46039:SF5">
    <property type="entry name" value="SUCROSE-PHOSPHATE SYNTHASE 3-RELATED"/>
    <property type="match status" value="1"/>
</dbReference>
<reference evidence="10" key="1">
    <citation type="journal article" date="2019" name="Int. J. Syst. Evol. Microbiol.">
        <title>The Global Catalogue of Microorganisms (GCM) 10K type strain sequencing project: providing services to taxonomists for standard genome sequencing and annotation.</title>
        <authorList>
            <consortium name="The Broad Institute Genomics Platform"/>
            <consortium name="The Broad Institute Genome Sequencing Center for Infectious Disease"/>
            <person name="Wu L."/>
            <person name="Ma J."/>
        </authorList>
    </citation>
    <scope>NUCLEOTIDE SEQUENCE [LARGE SCALE GENOMIC DNA]</scope>
    <source>
        <strain evidence="10">JCM 17564</strain>
    </source>
</reference>
<sequence>MRPPPLPLGITEDSGGHLTYLWGAAEALAERDDVSHVELVTRLFDEPELGPDYKIPLQACGPKLDIRRIDSGNRRYLSKEAAAADRPAFIAALLADLETRDVLPDVVHAHFADAAETAIAIRDQFGIPFVYTAHSLGIDKSDHVTADGDLTRRIGFEDRAIAEADAIIASSRDEAERQLMRYPSADAAKIHRIPPGAGLRQAAGSNFARAREMVAPFLRNPDKPVILAVARPVHKKNLGLLVEMFGRSPALREAANLVIVAGLRDGPDSGEQEQREVIAQLLDGLDRHDLYGSLALPKRHGQSDIASFYAYARETGGLFVNPAATEPYGLTLTEAALHALPVVATCHGGAADIVAELGHGISADPSDEEAFIGGMLAVLGDRDRWAEAAAEGQARVRVHSWERYAERFVAIANDMRAPHSATARGRDLLLSDIDGTLTGCRIGARNLRAALLRDPRRLFGIATGRSLQEAQRILGEWHYPAPTVLVTSVGSEIYWREGGRLVADQSFADRLAHDWDPERIGEALADLDRLVLQPPVEQRRFKISYFASGNDIAALVEERLAEAGLVARVIHSHGNLLDILPTNGGKAAAMRWVARRLGLPLSAVFAAGDSGNDRDMLEACPRAILVANHCPTVADLARRPNVTRTAAPHARGIVEALERFDKENHDGRLAA</sequence>
<dbReference type="InterPro" id="IPR001296">
    <property type="entry name" value="Glyco_trans_1"/>
</dbReference>
<dbReference type="InterPro" id="IPR006379">
    <property type="entry name" value="HAD-SF_hydro_IIB"/>
</dbReference>
<dbReference type="Proteomes" id="UP001424459">
    <property type="component" value="Unassembled WGS sequence"/>
</dbReference>
<dbReference type="SFLD" id="SFLDS00003">
    <property type="entry name" value="Haloacid_Dehalogenase"/>
    <property type="match status" value="1"/>
</dbReference>
<comment type="caution">
    <text evidence="9">The sequence shown here is derived from an EMBL/GenBank/DDBJ whole genome shotgun (WGS) entry which is preliminary data.</text>
</comment>
<dbReference type="EC" id="2.4.1.14" evidence="2"/>
<feature type="domain" description="Glycosyltransferase subfamily 4-like N-terminal" evidence="8">
    <location>
        <begin position="15"/>
        <end position="196"/>
    </location>
</feature>
<keyword evidence="3" id="KW-0328">Glycosyltransferase</keyword>
<proteinExistence type="inferred from homology"/>